<protein>
    <submittedName>
        <fullName evidence="2">Excalibur calcium-binding domain-containing protein</fullName>
    </submittedName>
</protein>
<evidence type="ECO:0000259" key="1">
    <source>
        <dbReference type="SMART" id="SM00894"/>
    </source>
</evidence>
<dbReference type="Proteomes" id="UP000662770">
    <property type="component" value="Chromosome"/>
</dbReference>
<evidence type="ECO:0000313" key="3">
    <source>
        <dbReference type="Proteomes" id="UP000662770"/>
    </source>
</evidence>
<keyword evidence="3" id="KW-1185">Reference proteome</keyword>
<dbReference type="InterPro" id="IPR008613">
    <property type="entry name" value="Excalibur_Ca-bd_domain"/>
</dbReference>
<organism evidence="2 3">
    <name type="scientific">Shewanella avicenniae</name>
    <dbReference type="NCBI Taxonomy" id="2814294"/>
    <lineage>
        <taxon>Bacteria</taxon>
        <taxon>Pseudomonadati</taxon>
        <taxon>Pseudomonadota</taxon>
        <taxon>Gammaproteobacteria</taxon>
        <taxon>Alteromonadales</taxon>
        <taxon>Shewanellaceae</taxon>
        <taxon>Shewanella</taxon>
    </lineage>
</organism>
<sequence>MKRLLFYALLIYALWMTWERFGGDELLPQSSITIKQEVRDLINKEADKLPKYGSQNNFRCDGRKYCSEMRSREEAEFFLKNCPDTRMDSDNDGIPCENDSRW</sequence>
<evidence type="ECO:0000313" key="2">
    <source>
        <dbReference type="EMBL" id="QSX33531.1"/>
    </source>
</evidence>
<dbReference type="RefSeq" id="WP_207354750.1">
    <property type="nucleotide sequence ID" value="NZ_CP071503.1"/>
</dbReference>
<dbReference type="SMART" id="SM00894">
    <property type="entry name" value="Excalibur"/>
    <property type="match status" value="1"/>
</dbReference>
<proteinExistence type="predicted"/>
<reference evidence="2 3" key="1">
    <citation type="submission" date="2021-03" db="EMBL/GenBank/DDBJ databases">
        <title>Novel species identification of genus Shewanella.</title>
        <authorList>
            <person name="Liu G."/>
            <person name="Zhang Q."/>
        </authorList>
    </citation>
    <scope>NUCLEOTIDE SEQUENCE [LARGE SCALE GENOMIC DNA]</scope>
    <source>
        <strain evidence="2 3">FJAT-51800</strain>
    </source>
</reference>
<feature type="domain" description="Excalibur calcium-binding" evidence="1">
    <location>
        <begin position="62"/>
        <end position="97"/>
    </location>
</feature>
<name>A0ABX7QS66_9GAMM</name>
<gene>
    <name evidence="2" type="ORF">JYB87_17775</name>
</gene>
<dbReference type="Pfam" id="PF05901">
    <property type="entry name" value="Excalibur"/>
    <property type="match status" value="1"/>
</dbReference>
<accession>A0ABX7QS66</accession>
<dbReference type="EMBL" id="CP071503">
    <property type="protein sequence ID" value="QSX33531.1"/>
    <property type="molecule type" value="Genomic_DNA"/>
</dbReference>